<keyword evidence="1" id="KW-0732">Signal</keyword>
<proteinExistence type="predicted"/>
<sequence>MPLKFTLSLCAACSLAASLPAAELIDPAAFGFGRPGYMVDTTFIGQQDFDGSLRGSLEMFEVRTIIPVWSTKVGEGGRLSTSLGYNLTQINFDPGDRLDLHTLEAQIAYFWNSPTSDWWGLGFVTPGLGTDFNGISLDDFQISALGLIGYEFTKTFTIAGGVFASYANEDGTLLPALGFIWRPGDWIVQVTPPFMVLGYQVSEPLTLSLSLYPSGGSWDLDRNDGTNTLAVSGWQSAASIIWKATDKLTVSLRGGINFGGEFEIRDEQERVRVDENLDPAPFGALNVRWSF</sequence>
<reference evidence="3 4" key="1">
    <citation type="submission" date="2020-08" db="EMBL/GenBank/DDBJ databases">
        <title>Genomic Encyclopedia of Type Strains, Phase IV (KMG-IV): sequencing the most valuable type-strain genomes for metagenomic binning, comparative biology and taxonomic classification.</title>
        <authorList>
            <person name="Goeker M."/>
        </authorList>
    </citation>
    <scope>NUCLEOTIDE SEQUENCE [LARGE SCALE GENOMIC DNA]</scope>
    <source>
        <strain evidence="3 4">DSM 12251</strain>
    </source>
</reference>
<organism evidence="3 4">
    <name type="scientific">Prosthecobacter dejongeii</name>
    <dbReference type="NCBI Taxonomy" id="48465"/>
    <lineage>
        <taxon>Bacteria</taxon>
        <taxon>Pseudomonadati</taxon>
        <taxon>Verrucomicrobiota</taxon>
        <taxon>Verrucomicrobiia</taxon>
        <taxon>Verrucomicrobiales</taxon>
        <taxon>Verrucomicrobiaceae</taxon>
        <taxon>Prosthecobacter</taxon>
    </lineage>
</organism>
<protein>
    <recommendedName>
        <fullName evidence="2">DUF6268 domain-containing protein</fullName>
    </recommendedName>
</protein>
<evidence type="ECO:0000256" key="1">
    <source>
        <dbReference type="SAM" id="SignalP"/>
    </source>
</evidence>
<dbReference type="RefSeq" id="WP_184204815.1">
    <property type="nucleotide sequence ID" value="NZ_JACHIF010000001.1"/>
</dbReference>
<dbReference type="Pfam" id="PF19783">
    <property type="entry name" value="DUF6268"/>
    <property type="match status" value="1"/>
</dbReference>
<gene>
    <name evidence="3" type="ORF">HNQ64_000474</name>
</gene>
<dbReference type="Proteomes" id="UP000534294">
    <property type="component" value="Unassembled WGS sequence"/>
</dbReference>
<feature type="signal peptide" evidence="1">
    <location>
        <begin position="1"/>
        <end position="21"/>
    </location>
</feature>
<comment type="caution">
    <text evidence="3">The sequence shown here is derived from an EMBL/GenBank/DDBJ whole genome shotgun (WGS) entry which is preliminary data.</text>
</comment>
<dbReference type="AlphaFoldDB" id="A0A7W7YI09"/>
<name>A0A7W7YI09_9BACT</name>
<dbReference type="InterPro" id="IPR046235">
    <property type="entry name" value="DUF6268"/>
</dbReference>
<dbReference type="EMBL" id="JACHIF010000001">
    <property type="protein sequence ID" value="MBB5036240.1"/>
    <property type="molecule type" value="Genomic_DNA"/>
</dbReference>
<evidence type="ECO:0000313" key="3">
    <source>
        <dbReference type="EMBL" id="MBB5036240.1"/>
    </source>
</evidence>
<feature type="domain" description="DUF6268" evidence="2">
    <location>
        <begin position="114"/>
        <end position="268"/>
    </location>
</feature>
<keyword evidence="4" id="KW-1185">Reference proteome</keyword>
<feature type="chain" id="PRO_5031121101" description="DUF6268 domain-containing protein" evidence="1">
    <location>
        <begin position="22"/>
        <end position="291"/>
    </location>
</feature>
<evidence type="ECO:0000313" key="4">
    <source>
        <dbReference type="Proteomes" id="UP000534294"/>
    </source>
</evidence>
<accession>A0A7W7YI09</accession>
<evidence type="ECO:0000259" key="2">
    <source>
        <dbReference type="Pfam" id="PF19783"/>
    </source>
</evidence>
<dbReference type="SUPFAM" id="SSF56935">
    <property type="entry name" value="Porins"/>
    <property type="match status" value="1"/>
</dbReference>